<gene>
    <name evidence="1" type="ORF">C3747_53g220</name>
</gene>
<dbReference type="VEuPathDB" id="TriTrypDB:Tc_MARK_6852"/>
<comment type="caution">
    <text evidence="1">The sequence shown here is derived from an EMBL/GenBank/DDBJ whole genome shotgun (WGS) entry which is preliminary data.</text>
</comment>
<dbReference type="VEuPathDB" id="TriTrypDB:TcG_08889"/>
<organism evidence="1 2">
    <name type="scientific">Trypanosoma cruzi</name>
    <dbReference type="NCBI Taxonomy" id="5693"/>
    <lineage>
        <taxon>Eukaryota</taxon>
        <taxon>Discoba</taxon>
        <taxon>Euglenozoa</taxon>
        <taxon>Kinetoplastea</taxon>
        <taxon>Metakinetoplastina</taxon>
        <taxon>Trypanosomatida</taxon>
        <taxon>Trypanosomatidae</taxon>
        <taxon>Trypanosoma</taxon>
        <taxon>Schizotrypanum</taxon>
    </lineage>
</organism>
<reference evidence="1 2" key="1">
    <citation type="journal article" date="2018" name="Microb. Genom.">
        <title>Expanding an expanded genome: long-read sequencing of Trypanosoma cruzi.</title>
        <authorList>
            <person name="Berna L."/>
            <person name="Rodriguez M."/>
            <person name="Chiribao M.L."/>
            <person name="Parodi-Talice A."/>
            <person name="Pita S."/>
            <person name="Rijo G."/>
            <person name="Alvarez-Valin F."/>
            <person name="Robello C."/>
        </authorList>
    </citation>
    <scope>NUCLEOTIDE SEQUENCE [LARGE SCALE GENOMIC DNA]</scope>
    <source>
        <strain evidence="1 2">TCC</strain>
    </source>
</reference>
<accession>A0A2V2WU91</accession>
<proteinExistence type="predicted"/>
<evidence type="ECO:0000313" key="1">
    <source>
        <dbReference type="EMBL" id="PWV12180.1"/>
    </source>
</evidence>
<dbReference type="VEuPathDB" id="TriTrypDB:C3747_53g220"/>
<sequence length="167" mass="20040">MDVKDRWLEEFLLVGQRITTACRHHRNASTVRRFTEYPTAYFDGWEDFARDMSWEFIYVQHAGIVLTSGWQRRDVVNSNLVSEEENQESLSFWKKKRTPVPSVNTIWSFQKRRSFSEVRKKQKIGKRDKLGNERDSLISGEKKYWGIFIYLDAFVSMRCRCTSTRWH</sequence>
<dbReference type="Proteomes" id="UP000246078">
    <property type="component" value="Unassembled WGS sequence"/>
</dbReference>
<name>A0A2V2WU91_TRYCR</name>
<dbReference type="AlphaFoldDB" id="A0A2V2WU91"/>
<dbReference type="VEuPathDB" id="TriTrypDB:TcYC6_0142730"/>
<dbReference type="VEuPathDB" id="TriTrypDB:TcCLB.511773.110"/>
<dbReference type="VEuPathDB" id="TriTrypDB:TcCL_ESM10124"/>
<protein>
    <submittedName>
        <fullName evidence="1">Putative retrotransposon hot spot protein (RHS)</fullName>
    </submittedName>
</protein>
<dbReference type="EMBL" id="PRFC01000053">
    <property type="protein sequence ID" value="PWV12180.1"/>
    <property type="molecule type" value="Genomic_DNA"/>
</dbReference>
<evidence type="ECO:0000313" key="2">
    <source>
        <dbReference type="Proteomes" id="UP000246078"/>
    </source>
</evidence>